<dbReference type="RefSeq" id="XP_015518770.2">
    <property type="nucleotide sequence ID" value="XM_015663284.2"/>
</dbReference>
<sequence>MVSPLILVVSLLFLGITGELRVRFEWKYIDYVWENSEQKQNAVDSGHYDYTKIFPIDVDRSPDGLVFVTTPRHDGVPASLSVVSDLQGDGGPLLRPYPDWSWHQKGNCMTIASVWRVTIDECNRLWVMDSGKYGEDLICEPQILVFDLADNSLVKRIAVPLQYARNPVDGSSQIITIAVETQGAQCERTRIFMADAEGFGLVESDGERFARLNDTSFSPDPKYTNFTILGEEFYQADGLFSLAIQPKKRFAESSRLFYRPLASLSQYYVSTRQLNSELYTSSSRVKYEKFDYTYPSQASIQAFSPEGILFTALITPMSIICWNSRRAFNEKNVVTVAQNDTTLQFTSGMKIRGREMWAFTIRYQKIATGTQNFSEINYRILFKPDIRKWVNNNACATGCW</sequence>
<dbReference type="PRINTS" id="PR01366">
    <property type="entry name" value="ROYALJELLY"/>
</dbReference>
<reference evidence="8" key="1">
    <citation type="submission" date="2025-08" db="UniProtKB">
        <authorList>
            <consortium name="RefSeq"/>
        </authorList>
    </citation>
    <scope>IDENTIFICATION</scope>
    <source>
        <tissue evidence="8">Thorax and Abdomen</tissue>
    </source>
</reference>
<evidence type="ECO:0000256" key="3">
    <source>
        <dbReference type="ARBA" id="ARBA00022525"/>
    </source>
</evidence>
<keyword evidence="7" id="KW-1185">Reference proteome</keyword>
<dbReference type="Proteomes" id="UP000829291">
    <property type="component" value="Chromosome 6"/>
</dbReference>
<dbReference type="Gene3D" id="2.120.10.30">
    <property type="entry name" value="TolB, C-terminal domain"/>
    <property type="match status" value="1"/>
</dbReference>
<evidence type="ECO:0000313" key="8">
    <source>
        <dbReference type="RefSeq" id="XP_015518770.2"/>
    </source>
</evidence>
<dbReference type="GO" id="GO:0005576">
    <property type="term" value="C:extracellular region"/>
    <property type="evidence" value="ECO:0007669"/>
    <property type="project" value="UniProtKB-SubCell"/>
</dbReference>
<keyword evidence="4 6" id="KW-0732">Signal</keyword>
<dbReference type="GeneID" id="107223571"/>
<organism evidence="8">
    <name type="scientific">Neodiprion lecontei</name>
    <name type="common">Redheaded pine sawfly</name>
    <dbReference type="NCBI Taxonomy" id="441921"/>
    <lineage>
        <taxon>Eukaryota</taxon>
        <taxon>Metazoa</taxon>
        <taxon>Ecdysozoa</taxon>
        <taxon>Arthropoda</taxon>
        <taxon>Hexapoda</taxon>
        <taxon>Insecta</taxon>
        <taxon>Pterygota</taxon>
        <taxon>Neoptera</taxon>
        <taxon>Endopterygota</taxon>
        <taxon>Hymenoptera</taxon>
        <taxon>Tenthredinoidea</taxon>
        <taxon>Diprionidae</taxon>
        <taxon>Diprioninae</taxon>
        <taxon>Neodiprion</taxon>
    </lineage>
</organism>
<comment type="subcellular location">
    <subcellularLocation>
        <location evidence="1">Secreted</location>
    </subcellularLocation>
</comment>
<keyword evidence="3" id="KW-0964">Secreted</keyword>
<dbReference type="AlphaFoldDB" id="A0A6J0BWF4"/>
<keyword evidence="5" id="KW-0325">Glycoprotein</keyword>
<dbReference type="KEGG" id="nlo:107223571"/>
<proteinExistence type="inferred from homology"/>
<accession>A0A6J0BWF4</accession>
<protein>
    <submittedName>
        <fullName evidence="8">Major royal jelly protein 1</fullName>
    </submittedName>
</protein>
<feature type="signal peptide" evidence="6">
    <location>
        <begin position="1"/>
        <end position="18"/>
    </location>
</feature>
<dbReference type="InterPro" id="IPR011042">
    <property type="entry name" value="6-blade_b-propeller_TolB-like"/>
</dbReference>
<evidence type="ECO:0000256" key="6">
    <source>
        <dbReference type="SAM" id="SignalP"/>
    </source>
</evidence>
<gene>
    <name evidence="8" type="primary">LOC107223571</name>
</gene>
<dbReference type="PANTHER" id="PTHR10009">
    <property type="entry name" value="PROTEIN YELLOW-RELATED"/>
    <property type="match status" value="1"/>
</dbReference>
<evidence type="ECO:0000313" key="7">
    <source>
        <dbReference type="Proteomes" id="UP000829291"/>
    </source>
</evidence>
<dbReference type="Pfam" id="PF03022">
    <property type="entry name" value="MRJP"/>
    <property type="match status" value="1"/>
</dbReference>
<dbReference type="OrthoDB" id="8184345at2759"/>
<comment type="similarity">
    <text evidence="2">Belongs to the major royal jelly protein family.</text>
</comment>
<dbReference type="InParanoid" id="A0A6J0BWF4"/>
<evidence type="ECO:0000256" key="1">
    <source>
        <dbReference type="ARBA" id="ARBA00004613"/>
    </source>
</evidence>
<evidence type="ECO:0000256" key="5">
    <source>
        <dbReference type="ARBA" id="ARBA00023180"/>
    </source>
</evidence>
<dbReference type="SUPFAM" id="SSF101898">
    <property type="entry name" value="NHL repeat"/>
    <property type="match status" value="1"/>
</dbReference>
<dbReference type="InterPro" id="IPR017996">
    <property type="entry name" value="MRJP/yellow-related"/>
</dbReference>
<evidence type="ECO:0000256" key="2">
    <source>
        <dbReference type="ARBA" id="ARBA00009127"/>
    </source>
</evidence>
<dbReference type="PANTHER" id="PTHR10009:SF7">
    <property type="entry name" value="GH10609P-RELATED"/>
    <property type="match status" value="1"/>
</dbReference>
<evidence type="ECO:0000256" key="4">
    <source>
        <dbReference type="ARBA" id="ARBA00022729"/>
    </source>
</evidence>
<name>A0A6J0BWF4_NEOLC</name>
<feature type="chain" id="PRO_5045432212" evidence="6">
    <location>
        <begin position="19"/>
        <end position="400"/>
    </location>
</feature>
<dbReference type="FunCoup" id="A0A6J0BWF4">
    <property type="interactions" value="25"/>
</dbReference>